<evidence type="ECO:0000313" key="1">
    <source>
        <dbReference type="EMBL" id="AAP99738.1"/>
    </source>
</evidence>
<proteinExistence type="predicted"/>
<dbReference type="HOGENOM" id="CLU_199776_0_0_3"/>
<dbReference type="AlphaFoldDB" id="Q7VCP6"/>
<dbReference type="OrthoDB" id="541229at2"/>
<reference evidence="1 2" key="1">
    <citation type="journal article" date="2003" name="Proc. Natl. Acad. Sci. U.S.A.">
        <title>Genome sequence of the cyanobacterium Prochlorococcus marinus SS120, a nearly minimal oxyphototrophic genome.</title>
        <authorList>
            <person name="Dufresne A."/>
            <person name="Salanoubat M."/>
            <person name="Partensky F."/>
            <person name="Artiguenave F."/>
            <person name="Axmann I.M."/>
            <person name="Barbe V."/>
            <person name="Duprat S."/>
            <person name="Galperin M.Y."/>
            <person name="Koonin E.V."/>
            <person name="Le Gall F."/>
            <person name="Makarova K.S."/>
            <person name="Ostrowski M."/>
            <person name="Oztas S."/>
            <person name="Robert C."/>
            <person name="Rogozin I.B."/>
            <person name="Scanlan D.J."/>
            <person name="Tandeau de Marsac N."/>
            <person name="Weissenbach J."/>
            <person name="Wincker P."/>
            <person name="Wolf Y.I."/>
            <person name="Hess W.R."/>
        </authorList>
    </citation>
    <scope>NUCLEOTIDE SEQUENCE [LARGE SCALE GENOMIC DNA]</scope>
    <source>
        <strain evidence="2">SARG / CCMP1375 / SS120</strain>
    </source>
</reference>
<accession>Q7VCP6</accession>
<dbReference type="KEGG" id="pma:Pro_0694"/>
<evidence type="ECO:0000313" key="2">
    <source>
        <dbReference type="Proteomes" id="UP000001420"/>
    </source>
</evidence>
<sequence>MSQTEFDKNGLDQVGIHWSQHLAMTLISIQIFILALDKASPDFHNFILHCLIRLQCSGLNCNEAIG</sequence>
<dbReference type="RefSeq" id="WP_011124846.1">
    <property type="nucleotide sequence ID" value="NC_005042.1"/>
</dbReference>
<dbReference type="EMBL" id="AE017126">
    <property type="protein sequence ID" value="AAP99738.1"/>
    <property type="molecule type" value="Genomic_DNA"/>
</dbReference>
<dbReference type="EnsemblBacteria" id="AAP99738">
    <property type="protein sequence ID" value="AAP99738"/>
    <property type="gene ID" value="Pro_0694"/>
</dbReference>
<name>Q7VCP6_PROMA</name>
<dbReference type="PATRIC" id="fig|167539.5.peg.731"/>
<gene>
    <name evidence="1" type="ordered locus">Pro_0694</name>
</gene>
<protein>
    <submittedName>
        <fullName evidence="1">Uncharacterized protein</fullName>
    </submittedName>
</protein>
<keyword evidence="2" id="KW-1185">Reference proteome</keyword>
<dbReference type="Proteomes" id="UP000001420">
    <property type="component" value="Chromosome"/>
</dbReference>
<organism evidence="1 2">
    <name type="scientific">Prochlorococcus marinus (strain SARG / CCMP1375 / SS120)</name>
    <dbReference type="NCBI Taxonomy" id="167539"/>
    <lineage>
        <taxon>Bacteria</taxon>
        <taxon>Bacillati</taxon>
        <taxon>Cyanobacteriota</taxon>
        <taxon>Cyanophyceae</taxon>
        <taxon>Synechococcales</taxon>
        <taxon>Prochlorococcaceae</taxon>
        <taxon>Prochlorococcus</taxon>
    </lineage>
</organism>